<dbReference type="AlphaFoldDB" id="A0A4C1YEZ8"/>
<dbReference type="Proteomes" id="UP000299102">
    <property type="component" value="Unassembled WGS sequence"/>
</dbReference>
<organism evidence="2 3">
    <name type="scientific">Eumeta variegata</name>
    <name type="common">Bagworm moth</name>
    <name type="synonym">Eumeta japonica</name>
    <dbReference type="NCBI Taxonomy" id="151549"/>
    <lineage>
        <taxon>Eukaryota</taxon>
        <taxon>Metazoa</taxon>
        <taxon>Ecdysozoa</taxon>
        <taxon>Arthropoda</taxon>
        <taxon>Hexapoda</taxon>
        <taxon>Insecta</taxon>
        <taxon>Pterygota</taxon>
        <taxon>Neoptera</taxon>
        <taxon>Endopterygota</taxon>
        <taxon>Lepidoptera</taxon>
        <taxon>Glossata</taxon>
        <taxon>Ditrysia</taxon>
        <taxon>Tineoidea</taxon>
        <taxon>Psychidae</taxon>
        <taxon>Oiketicinae</taxon>
        <taxon>Eumeta</taxon>
    </lineage>
</organism>
<sequence length="134" mass="15606">MAGKEDKVRANGRTCKPKKNEWCRGTPVRSRSKIPISSKHAVRNFVPNKKKEREEKGTTRAVKTGREKGVRAKIYDKLIIPKNNTKRKFPTSENVIKTNMERTHENRYLLNYSNPDVLSFKNSQELSYKSYYEG</sequence>
<feature type="region of interest" description="Disordered" evidence="1">
    <location>
        <begin position="1"/>
        <end position="33"/>
    </location>
</feature>
<evidence type="ECO:0000313" key="3">
    <source>
        <dbReference type="Proteomes" id="UP000299102"/>
    </source>
</evidence>
<accession>A0A4C1YEZ8</accession>
<keyword evidence="3" id="KW-1185">Reference proteome</keyword>
<gene>
    <name evidence="2" type="ORF">EVAR_56262_1</name>
</gene>
<proteinExistence type="predicted"/>
<evidence type="ECO:0000256" key="1">
    <source>
        <dbReference type="SAM" id="MobiDB-lite"/>
    </source>
</evidence>
<protein>
    <submittedName>
        <fullName evidence="2">Uncharacterized protein</fullName>
    </submittedName>
</protein>
<comment type="caution">
    <text evidence="2">The sequence shown here is derived from an EMBL/GenBank/DDBJ whole genome shotgun (WGS) entry which is preliminary data.</text>
</comment>
<reference evidence="2 3" key="1">
    <citation type="journal article" date="2019" name="Commun. Biol.">
        <title>The bagworm genome reveals a unique fibroin gene that provides high tensile strength.</title>
        <authorList>
            <person name="Kono N."/>
            <person name="Nakamura H."/>
            <person name="Ohtoshi R."/>
            <person name="Tomita M."/>
            <person name="Numata K."/>
            <person name="Arakawa K."/>
        </authorList>
    </citation>
    <scope>NUCLEOTIDE SEQUENCE [LARGE SCALE GENOMIC DNA]</scope>
</reference>
<name>A0A4C1YEZ8_EUMVA</name>
<evidence type="ECO:0000313" key="2">
    <source>
        <dbReference type="EMBL" id="GBP74971.1"/>
    </source>
</evidence>
<dbReference type="EMBL" id="BGZK01001231">
    <property type="protein sequence ID" value="GBP74971.1"/>
    <property type="molecule type" value="Genomic_DNA"/>
</dbReference>